<dbReference type="InterPro" id="IPR000073">
    <property type="entry name" value="AB_hydrolase_1"/>
</dbReference>
<protein>
    <submittedName>
        <fullName evidence="5">Alpha/beta hydrolase</fullName>
    </submittedName>
</protein>
<feature type="domain" description="AB hydrolase-1" evidence="4">
    <location>
        <begin position="83"/>
        <end position="457"/>
    </location>
</feature>
<keyword evidence="6" id="KW-1185">Reference proteome</keyword>
<reference evidence="5 6" key="1">
    <citation type="submission" date="2024-08" db="EMBL/GenBank/DDBJ databases">
        <authorList>
            <person name="Ishaq N."/>
        </authorList>
    </citation>
    <scope>NUCLEOTIDE SEQUENCE [LARGE SCALE GENOMIC DNA]</scope>
    <source>
        <strain evidence="5 6">DSM 18651</strain>
    </source>
</reference>
<feature type="signal peptide" evidence="3">
    <location>
        <begin position="1"/>
        <end position="27"/>
    </location>
</feature>
<dbReference type="Proteomes" id="UP001569428">
    <property type="component" value="Unassembled WGS sequence"/>
</dbReference>
<dbReference type="EMBL" id="JBGMEK010000004">
    <property type="protein sequence ID" value="MFA0809907.1"/>
    <property type="molecule type" value="Genomic_DNA"/>
</dbReference>
<evidence type="ECO:0000256" key="1">
    <source>
        <dbReference type="ARBA" id="ARBA00010088"/>
    </source>
</evidence>
<dbReference type="PANTHER" id="PTHR43248">
    <property type="entry name" value="2-SUCCINYL-6-HYDROXY-2,4-CYCLOHEXADIENE-1-CARBOXYLATE SYNTHASE"/>
    <property type="match status" value="1"/>
</dbReference>
<dbReference type="Pfam" id="PF00561">
    <property type="entry name" value="Abhydrolase_1"/>
    <property type="match status" value="1"/>
</dbReference>
<evidence type="ECO:0000259" key="4">
    <source>
        <dbReference type="Pfam" id="PF00561"/>
    </source>
</evidence>
<evidence type="ECO:0000313" key="6">
    <source>
        <dbReference type="Proteomes" id="UP001569428"/>
    </source>
</evidence>
<dbReference type="InterPro" id="IPR029058">
    <property type="entry name" value="AB_hydrolase_fold"/>
</dbReference>
<proteinExistence type="inferred from homology"/>
<gene>
    <name evidence="5" type="ORF">ACCI49_03155</name>
</gene>
<evidence type="ECO:0000313" key="5">
    <source>
        <dbReference type="EMBL" id="MFA0809907.1"/>
    </source>
</evidence>
<name>A0ABV4NV82_9GAMM</name>
<comment type="caution">
    <text evidence="5">The sequence shown here is derived from an EMBL/GenBank/DDBJ whole genome shotgun (WGS) entry which is preliminary data.</text>
</comment>
<dbReference type="SUPFAM" id="SSF53474">
    <property type="entry name" value="alpha/beta-Hydrolases"/>
    <property type="match status" value="1"/>
</dbReference>
<dbReference type="RefSeq" id="WP_371837522.1">
    <property type="nucleotide sequence ID" value="NZ_JBGMEK010000004.1"/>
</dbReference>
<keyword evidence="3" id="KW-0732">Signal</keyword>
<feature type="chain" id="PRO_5045808195" evidence="3">
    <location>
        <begin position="28"/>
        <end position="490"/>
    </location>
</feature>
<evidence type="ECO:0000256" key="3">
    <source>
        <dbReference type="SAM" id="SignalP"/>
    </source>
</evidence>
<evidence type="ECO:0000256" key="2">
    <source>
        <dbReference type="ARBA" id="ARBA00022801"/>
    </source>
</evidence>
<dbReference type="Gene3D" id="3.40.50.1820">
    <property type="entry name" value="alpha/beta hydrolase"/>
    <property type="match status" value="1"/>
</dbReference>
<accession>A0ABV4NV82</accession>
<organism evidence="5 6">
    <name type="scientific">Microbulbifer epialgicus</name>
    <dbReference type="NCBI Taxonomy" id="393907"/>
    <lineage>
        <taxon>Bacteria</taxon>
        <taxon>Pseudomonadati</taxon>
        <taxon>Pseudomonadota</taxon>
        <taxon>Gammaproteobacteria</taxon>
        <taxon>Cellvibrionales</taxon>
        <taxon>Microbulbiferaceae</taxon>
        <taxon>Microbulbifer</taxon>
    </lineage>
</organism>
<sequence>MKRFRNRNFFWGPILTTFILGSASAHTAPMANEKPFTFTTWSKKTADGFSGYFEVPENRNIKDSRRLSIEYVRFPATGKKAAPPIVYLAGGPGGSGIMAVNYRFGMFMALRKYGDVIALDQRGTGRSNDLANCESKQTIPPLTPISDAQYIDHHRSALQECLSFWRNTGVDLTAYNTLENARDLEALRQHLGAEKIVLWGTSYGSHLALAALKHIEGSIDRVILSSAEGLNQTVKLPSRTESYLDRLQLAVNQQPAAKTAYPDIKRLMQRVHAKLDKQPLKIQLTQRDGSKKDYLLQRRDMQQIASAFIADPRSAAHLLNFYRAIDLGKTPTFDQVPGRYFPDGFLQPGAPISLRPMPTAMDIASGISKGRKARVAVQAETALLRDYLNFSYRYDGLAPELDLGNSFRTNPKSDVPILLLSGTLDGRTYIESQREAISGLSNATQVTVVNAGHNLFMASSAIQDTINLFMEGRPIEQTTLTIDLPDLAPK</sequence>
<dbReference type="GO" id="GO:0016787">
    <property type="term" value="F:hydrolase activity"/>
    <property type="evidence" value="ECO:0007669"/>
    <property type="project" value="UniProtKB-KW"/>
</dbReference>
<comment type="similarity">
    <text evidence="1">Belongs to the peptidase S33 family.</text>
</comment>
<keyword evidence="2 5" id="KW-0378">Hydrolase</keyword>
<dbReference type="InterPro" id="IPR051601">
    <property type="entry name" value="Serine_prot/Carboxylest_S33"/>
</dbReference>